<proteinExistence type="inferred from homology"/>
<keyword evidence="1" id="KW-0560">Oxidoreductase</keyword>
<comment type="function">
    <text evidence="1">Catalyzes the cleavage of beta-carotene at its central double bond (15,15') to yield two molecules of all-trans-retinal.</text>
</comment>
<feature type="transmembrane region" description="Helical" evidence="1">
    <location>
        <begin position="64"/>
        <end position="81"/>
    </location>
</feature>
<feature type="transmembrane region" description="Helical" evidence="1">
    <location>
        <begin position="156"/>
        <end position="182"/>
    </location>
</feature>
<protein>
    <recommendedName>
        <fullName evidence="1">Probable beta-carotene 15,15'-dioxygenase</fullName>
        <ecNumber evidence="1">1.13.11.63</ecNumber>
    </recommendedName>
</protein>
<comment type="caution">
    <text evidence="2">The sequence shown here is derived from an EMBL/GenBank/DDBJ whole genome shotgun (WGS) entry which is preliminary data.</text>
</comment>
<keyword evidence="3" id="KW-1185">Reference proteome</keyword>
<feature type="binding site" evidence="1">
    <location>
        <position position="183"/>
    </location>
    <ligand>
        <name>Fe cation</name>
        <dbReference type="ChEBI" id="CHEBI:24875"/>
    </ligand>
</feature>
<feature type="binding site" evidence="1">
    <location>
        <position position="18"/>
    </location>
    <ligand>
        <name>Fe cation</name>
        <dbReference type="ChEBI" id="CHEBI:24875"/>
    </ligand>
</feature>
<dbReference type="GO" id="GO:0010436">
    <property type="term" value="F:carotenoid dioxygenase activity"/>
    <property type="evidence" value="ECO:0007669"/>
    <property type="project" value="UniProtKB-UniRule"/>
</dbReference>
<dbReference type="InterPro" id="IPR022270">
    <property type="entry name" value="Blh_diox"/>
</dbReference>
<keyword evidence="1" id="KW-0223">Dioxygenase</keyword>
<dbReference type="GO" id="GO:0016121">
    <property type="term" value="P:carotene catabolic process"/>
    <property type="evidence" value="ECO:0007669"/>
    <property type="project" value="UniProtKB-UniRule"/>
</dbReference>
<evidence type="ECO:0000313" key="2">
    <source>
        <dbReference type="EMBL" id="TFH69314.1"/>
    </source>
</evidence>
<dbReference type="AlphaFoldDB" id="A0A4Y8UNP7"/>
<gene>
    <name evidence="2" type="ORF">E3W66_01305</name>
</gene>
<feature type="transmembrane region" description="Helical" evidence="1">
    <location>
        <begin position="87"/>
        <end position="105"/>
    </location>
</feature>
<feature type="transmembrane region" description="Helical" evidence="1">
    <location>
        <begin position="203"/>
        <end position="225"/>
    </location>
</feature>
<evidence type="ECO:0000256" key="1">
    <source>
        <dbReference type="HAMAP-Rule" id="MF_02093"/>
    </source>
</evidence>
<sequence>MWWDSIAIALVLLLGVPHGGLDAAVARRVGWPAGVLPWLYFHVAYIGLALLVVGLWWWLPLLSLSLFLLISAVHFAASDLVGLQRQWLPWIAHGGLITVAVPVLQREAVEPLFALLVGGDAAALMQILTMVFPLWLLSLIGYCRVSYRQRSYRKPLSQLVALLLCALVLPPLVSFAVYFSLSHSPGHMRREWQQLKPQERRRGIYELVSYTLLAWAAGGAVFWLLSGAPSALWLQITFIGLAALTVPHMLLVDWASNKRRASGV</sequence>
<dbReference type="Pfam" id="PF15461">
    <property type="entry name" value="BCD"/>
    <property type="match status" value="1"/>
</dbReference>
<keyword evidence="1" id="KW-1003">Cell membrane</keyword>
<dbReference type="GO" id="GO:0005886">
    <property type="term" value="C:plasma membrane"/>
    <property type="evidence" value="ECO:0007669"/>
    <property type="project" value="UniProtKB-SubCell"/>
</dbReference>
<feature type="binding site" evidence="1">
    <location>
        <position position="74"/>
    </location>
    <ligand>
        <name>Fe cation</name>
        <dbReference type="ChEBI" id="CHEBI:24875"/>
    </ligand>
</feature>
<reference evidence="2 3" key="1">
    <citation type="submission" date="2019-03" db="EMBL/GenBank/DDBJ databases">
        <title>Draft genome of Gammaproteobacteria bacterium LSUCC0057, a member of the SAR92 clade.</title>
        <authorList>
            <person name="Lanclos V.C."/>
            <person name="Doiron C."/>
            <person name="Henson M.W."/>
            <person name="Thrash J.C."/>
        </authorList>
    </citation>
    <scope>NUCLEOTIDE SEQUENCE [LARGE SCALE GENOMIC DNA]</scope>
    <source>
        <strain evidence="2 3">LSUCC0057</strain>
    </source>
</reference>
<organism evidence="2 3">
    <name type="scientific">Gammaproteobacteria bacterium LSUCC0057</name>
    <dbReference type="NCBI Taxonomy" id="2559237"/>
    <lineage>
        <taxon>Bacteria</taxon>
        <taxon>Pseudomonadati</taxon>
        <taxon>Pseudomonadota</taxon>
        <taxon>Gammaproteobacteria</taxon>
        <taxon>Cellvibrionales</taxon>
        <taxon>Porticoccaceae</taxon>
        <taxon>SAR92 clade</taxon>
    </lineage>
</organism>
<feature type="transmembrane region" description="Helical" evidence="1">
    <location>
        <begin position="231"/>
        <end position="252"/>
    </location>
</feature>
<dbReference type="NCBIfam" id="TIGR03753">
    <property type="entry name" value="blh_monoox"/>
    <property type="match status" value="1"/>
</dbReference>
<feature type="binding site" evidence="1">
    <location>
        <position position="187"/>
    </location>
    <ligand>
        <name>Fe cation</name>
        <dbReference type="ChEBI" id="CHEBI:24875"/>
    </ligand>
</feature>
<dbReference type="GO" id="GO:0005506">
    <property type="term" value="F:iron ion binding"/>
    <property type="evidence" value="ECO:0007669"/>
    <property type="project" value="UniProtKB-UniRule"/>
</dbReference>
<keyword evidence="1" id="KW-0479">Metal-binding</keyword>
<dbReference type="EMBL" id="SPIA01000001">
    <property type="protein sequence ID" value="TFH69314.1"/>
    <property type="molecule type" value="Genomic_DNA"/>
</dbReference>
<comment type="similarity">
    <text evidence="1">Belongs to the Brp/Blh beta-carotene diooxygenase family.</text>
</comment>
<feature type="transmembrane region" description="Helical" evidence="1">
    <location>
        <begin position="39"/>
        <end position="59"/>
    </location>
</feature>
<name>A0A4Y8UNP7_9GAMM</name>
<evidence type="ECO:0000313" key="3">
    <source>
        <dbReference type="Proteomes" id="UP000298133"/>
    </source>
</evidence>
<keyword evidence="1" id="KW-0812">Transmembrane</keyword>
<feature type="transmembrane region" description="Helical" evidence="1">
    <location>
        <begin position="112"/>
        <end position="136"/>
    </location>
</feature>
<keyword evidence="1" id="KW-0408">Iron</keyword>
<dbReference type="GO" id="GO:0003834">
    <property type="term" value="F:beta-carotene 15,15'-dioxygenase activity"/>
    <property type="evidence" value="ECO:0007669"/>
    <property type="project" value="UniProtKB-EC"/>
</dbReference>
<comment type="subcellular location">
    <subcellularLocation>
        <location evidence="1">Cell membrane</location>
        <topology evidence="1">Multi-pass membrane protein</topology>
    </subcellularLocation>
</comment>
<accession>A0A4Y8UNP7</accession>
<keyword evidence="1" id="KW-0472">Membrane</keyword>
<dbReference type="OrthoDB" id="8779153at2"/>
<comment type="cofactor">
    <cofactor evidence="1">
        <name>Fe(2+)</name>
        <dbReference type="ChEBI" id="CHEBI:29033"/>
    </cofactor>
</comment>
<dbReference type="Proteomes" id="UP000298133">
    <property type="component" value="Unassembled WGS sequence"/>
</dbReference>
<comment type="catalytic activity">
    <reaction evidence="1">
        <text>all-trans-beta-carotene + O2 = 2 all-trans-retinal</text>
        <dbReference type="Rhea" id="RHEA:32887"/>
        <dbReference type="ChEBI" id="CHEBI:15379"/>
        <dbReference type="ChEBI" id="CHEBI:17579"/>
        <dbReference type="ChEBI" id="CHEBI:17898"/>
        <dbReference type="EC" id="1.13.11.63"/>
    </reaction>
</comment>
<dbReference type="HAMAP" id="MF_02093">
    <property type="entry name" value="Beta_carotene_diox"/>
    <property type="match status" value="1"/>
</dbReference>
<dbReference type="EC" id="1.13.11.63" evidence="1"/>
<keyword evidence="1" id="KW-1133">Transmembrane helix</keyword>